<reference evidence="2 3" key="1">
    <citation type="submission" date="2018-12" db="EMBL/GenBank/DDBJ databases">
        <title>Vibrio sp. isolated from China Sea.</title>
        <authorList>
            <person name="Li Y."/>
        </authorList>
    </citation>
    <scope>NUCLEOTIDE SEQUENCE [LARGE SCALE GENOMIC DNA]</scope>
    <source>
        <strain evidence="2 3">BEI207</strain>
    </source>
</reference>
<keyword evidence="3" id="KW-1185">Reference proteome</keyword>
<feature type="domain" description="DUF4123" evidence="1">
    <location>
        <begin position="13"/>
        <end position="123"/>
    </location>
</feature>
<gene>
    <name evidence="2" type="ORF">EJ063_03970</name>
</gene>
<sequence length="280" mass="32375">MKPRFELGKGEQLFLLVEGANVPDLACQLYQLPGELEQEPIFLHPPYDDLLHISPRVVVATKDVQQWFLELNQYQSGYFFSSNLSLSHVSESLRRLIVAEMPEGNKGFLRFFDSNVAAILLETHCAALWYPMNRVWLARSGEWQILESPFEASPELTNDPIKIAEEQWRRMKMIPWLSALPDRVIHHLQSWFPESISTVNDLRQWVCQHMDLAYAQGFKTEQDLLYYFNVLGYLGEDAFSNHAYPELTPFFETTSSDSPSDRIAHAAKLAEHIANRQRNC</sequence>
<dbReference type="AlphaFoldDB" id="A0A432D1Y7"/>
<dbReference type="RefSeq" id="WP_126572704.1">
    <property type="nucleotide sequence ID" value="NZ_RXZH01000001.1"/>
</dbReference>
<comment type="caution">
    <text evidence="2">The sequence shown here is derived from an EMBL/GenBank/DDBJ whole genome shotgun (WGS) entry which is preliminary data.</text>
</comment>
<dbReference type="EMBL" id="RXZH01000001">
    <property type="protein sequence ID" value="RTZ17954.1"/>
    <property type="molecule type" value="Genomic_DNA"/>
</dbReference>
<evidence type="ECO:0000259" key="1">
    <source>
        <dbReference type="Pfam" id="PF13503"/>
    </source>
</evidence>
<dbReference type="InterPro" id="IPR025391">
    <property type="entry name" value="DUF4123"/>
</dbReference>
<protein>
    <submittedName>
        <fullName evidence="2">DUF4123 domain-containing protein</fullName>
    </submittedName>
</protein>
<dbReference type="OrthoDB" id="6353266at2"/>
<name>A0A432D1Y7_9VIBR</name>
<dbReference type="Pfam" id="PF13503">
    <property type="entry name" value="DUF4123"/>
    <property type="match status" value="1"/>
</dbReference>
<dbReference type="Proteomes" id="UP000268973">
    <property type="component" value="Unassembled WGS sequence"/>
</dbReference>
<organism evidence="2 3">
    <name type="scientific">Vibrio aquaticus</name>
    <dbReference type="NCBI Taxonomy" id="2496559"/>
    <lineage>
        <taxon>Bacteria</taxon>
        <taxon>Pseudomonadati</taxon>
        <taxon>Pseudomonadota</taxon>
        <taxon>Gammaproteobacteria</taxon>
        <taxon>Vibrionales</taxon>
        <taxon>Vibrionaceae</taxon>
        <taxon>Vibrio</taxon>
    </lineage>
</organism>
<evidence type="ECO:0000313" key="2">
    <source>
        <dbReference type="EMBL" id="RTZ17954.1"/>
    </source>
</evidence>
<accession>A0A432D1Y7</accession>
<evidence type="ECO:0000313" key="3">
    <source>
        <dbReference type="Proteomes" id="UP000268973"/>
    </source>
</evidence>
<proteinExistence type="predicted"/>